<evidence type="ECO:0000313" key="3">
    <source>
        <dbReference type="Proteomes" id="UP000689195"/>
    </source>
</evidence>
<evidence type="ECO:0000313" key="2">
    <source>
        <dbReference type="EMBL" id="CAD8206493.1"/>
    </source>
</evidence>
<sequence>MDSHKEDVLHKLEFKKIIKNSPKTNFEECLNPPSFDESFFLVKPIILENNQKEIKQEQINQFLLENCEKWIETQESTKYPAPLKQKQIIRKLSQFSVFIQILIFMKYLIDIFNILLNLFCGLYIPYLKLIEDNEKIRNVLYFLIFFHFFTILIQNQFSYLQIIKTKRQPCEEKFRFLNEITLKNLTVISFILIYIVENVNLILQIISLYYFYLGYKMIEISSILLIIQRKKFYKTLAIFKAIVYYIYFLHLFSSFFQNTNCDGDFRMKYQESLIININFLTFQTNYNVQDSTMNFEVIINQIMALILMFYTINVIIQIRSKDDCIQNQIKFDVYVLQYYIWHHKGQIFKKLKYYSQISNREFTKLQLAQQDIIKKIYQQILKDNLKVLEIFSKQFNINLSSKVKSIRRTKDKIKEDKYGLFLILKGQGNLSFATKFQYKKVIESKQFVFGLINCFQKNISEVELELDNHFLLLYIKPEDFHSSLTVGQDFESFHMIKNKIVFEGETSLIDYRCWICNQFHSEGKCKIIKLEITSNMLNEYNIRMKFNKRFKKKRQRAFKTYMIYKQNDDATIDQSESSVSDSYDQFEIHADDGSGSQKLTDKNFIVTSKGNIQMPIIQKDGYTADYITDKLYEQLKSSHRNIQLQPSIHTSSQQIGEMLRSEIRSIPLHSSQFKFQDLLSVDDIDCLKEYVYFYPEFNISYIISLFQN</sequence>
<protein>
    <submittedName>
        <fullName evidence="2">Uncharacterized protein</fullName>
    </submittedName>
</protein>
<name>A0A8S1XY44_9CILI</name>
<reference evidence="2" key="1">
    <citation type="submission" date="2021-01" db="EMBL/GenBank/DDBJ databases">
        <authorList>
            <consortium name="Genoscope - CEA"/>
            <person name="William W."/>
        </authorList>
    </citation>
    <scope>NUCLEOTIDE SEQUENCE</scope>
</reference>
<feature type="transmembrane region" description="Helical" evidence="1">
    <location>
        <begin position="95"/>
        <end position="124"/>
    </location>
</feature>
<organism evidence="2 3">
    <name type="scientific">Paramecium pentaurelia</name>
    <dbReference type="NCBI Taxonomy" id="43138"/>
    <lineage>
        <taxon>Eukaryota</taxon>
        <taxon>Sar</taxon>
        <taxon>Alveolata</taxon>
        <taxon>Ciliophora</taxon>
        <taxon>Intramacronucleata</taxon>
        <taxon>Oligohymenophorea</taxon>
        <taxon>Peniculida</taxon>
        <taxon>Parameciidae</taxon>
        <taxon>Paramecium</taxon>
    </lineage>
</organism>
<feature type="transmembrane region" description="Helical" evidence="1">
    <location>
        <begin position="202"/>
        <end position="226"/>
    </location>
</feature>
<keyword evidence="3" id="KW-1185">Reference proteome</keyword>
<proteinExistence type="predicted"/>
<keyword evidence="1" id="KW-1133">Transmembrane helix</keyword>
<dbReference type="Proteomes" id="UP000689195">
    <property type="component" value="Unassembled WGS sequence"/>
</dbReference>
<dbReference type="EMBL" id="CAJJDO010000144">
    <property type="protein sequence ID" value="CAD8206493.1"/>
    <property type="molecule type" value="Genomic_DNA"/>
</dbReference>
<accession>A0A8S1XY44</accession>
<feature type="transmembrane region" description="Helical" evidence="1">
    <location>
        <begin position="297"/>
        <end position="316"/>
    </location>
</feature>
<feature type="transmembrane region" description="Helical" evidence="1">
    <location>
        <begin position="176"/>
        <end position="196"/>
    </location>
</feature>
<evidence type="ECO:0000256" key="1">
    <source>
        <dbReference type="SAM" id="Phobius"/>
    </source>
</evidence>
<dbReference type="AlphaFoldDB" id="A0A8S1XY44"/>
<feature type="transmembrane region" description="Helical" evidence="1">
    <location>
        <begin position="238"/>
        <end position="256"/>
    </location>
</feature>
<gene>
    <name evidence="2" type="ORF">PPENT_87.1.T1440061</name>
</gene>
<comment type="caution">
    <text evidence="2">The sequence shown here is derived from an EMBL/GenBank/DDBJ whole genome shotgun (WGS) entry which is preliminary data.</text>
</comment>
<dbReference type="OrthoDB" id="305608at2759"/>
<keyword evidence="1" id="KW-0472">Membrane</keyword>
<keyword evidence="1" id="KW-0812">Transmembrane</keyword>
<feature type="transmembrane region" description="Helical" evidence="1">
    <location>
        <begin position="136"/>
        <end position="155"/>
    </location>
</feature>